<dbReference type="CDD" id="cd05333">
    <property type="entry name" value="BKR_SDR_c"/>
    <property type="match status" value="1"/>
</dbReference>
<comment type="catalytic activity">
    <reaction evidence="3">
        <text>a (3R)-hydroxyacyl-[ACP] + NADP(+) = a 3-oxoacyl-[ACP] + NADPH + H(+)</text>
        <dbReference type="Rhea" id="RHEA:17397"/>
        <dbReference type="Rhea" id="RHEA-COMP:9916"/>
        <dbReference type="Rhea" id="RHEA-COMP:9945"/>
        <dbReference type="ChEBI" id="CHEBI:15378"/>
        <dbReference type="ChEBI" id="CHEBI:57783"/>
        <dbReference type="ChEBI" id="CHEBI:58349"/>
        <dbReference type="ChEBI" id="CHEBI:78776"/>
        <dbReference type="ChEBI" id="CHEBI:78827"/>
        <dbReference type="EC" id="1.1.1.100"/>
    </reaction>
</comment>
<dbReference type="NCBIfam" id="NF005559">
    <property type="entry name" value="PRK07231.1"/>
    <property type="match status" value="1"/>
</dbReference>
<organism evidence="5 6">
    <name type="scientific">Novosphingobium bradum</name>
    <dbReference type="NCBI Taxonomy" id="1737444"/>
    <lineage>
        <taxon>Bacteria</taxon>
        <taxon>Pseudomonadati</taxon>
        <taxon>Pseudomonadota</taxon>
        <taxon>Alphaproteobacteria</taxon>
        <taxon>Sphingomonadales</taxon>
        <taxon>Sphingomonadaceae</taxon>
        <taxon>Novosphingobium</taxon>
    </lineage>
</organism>
<gene>
    <name evidence="5" type="primary">fabG</name>
    <name evidence="5" type="ORF">ACFOD9_04020</name>
</gene>
<keyword evidence="2 3" id="KW-0560">Oxidoreductase</keyword>
<dbReference type="InterPro" id="IPR050259">
    <property type="entry name" value="SDR"/>
</dbReference>
<dbReference type="PRINTS" id="PR00081">
    <property type="entry name" value="GDHRDH"/>
</dbReference>
<dbReference type="SMART" id="SM00822">
    <property type="entry name" value="PKS_KR"/>
    <property type="match status" value="1"/>
</dbReference>
<dbReference type="EC" id="1.1.1.100" evidence="3"/>
<dbReference type="InterPro" id="IPR002347">
    <property type="entry name" value="SDR_fam"/>
</dbReference>
<dbReference type="GO" id="GO:0004316">
    <property type="term" value="F:3-oxoacyl-[acyl-carrier-protein] reductase (NADPH) activity"/>
    <property type="evidence" value="ECO:0007669"/>
    <property type="project" value="UniProtKB-EC"/>
</dbReference>
<keyword evidence="3" id="KW-0276">Fatty acid metabolism</keyword>
<keyword evidence="3" id="KW-0444">Lipid biosynthesis</keyword>
<sequence length="254" mass="26704">MFDLHGMTALVTGASGGIGSSIARALASQGARLAISGSNAQKLRAFRDELDEHTPQHLQEVDHVAIACDLSDAEQVEKLVPAAVDSLGKLDILVNNAGITRDGLIMRMKDEDWDAVIKVNLEAAFRLMRSAAKPMMKARFGRIITITSVVGTTGNPGQANYAAAKGGLVAMSKSLGQELASRNITVNCVAPGFIRTAMTDVLPDAQKEALNARIPMGRMGEGEDIGAAVAYLASREAGYVTGQTLHVNGGMAMI</sequence>
<dbReference type="Proteomes" id="UP001595604">
    <property type="component" value="Unassembled WGS sequence"/>
</dbReference>
<dbReference type="InterPro" id="IPR057326">
    <property type="entry name" value="KR_dom"/>
</dbReference>
<keyword evidence="3" id="KW-0275">Fatty acid biosynthesis</keyword>
<dbReference type="InterPro" id="IPR011284">
    <property type="entry name" value="3oxo_ACP_reduc"/>
</dbReference>
<dbReference type="InterPro" id="IPR036291">
    <property type="entry name" value="NAD(P)-bd_dom_sf"/>
</dbReference>
<comment type="subunit">
    <text evidence="3">Homotetramer.</text>
</comment>
<evidence type="ECO:0000256" key="2">
    <source>
        <dbReference type="ARBA" id="ARBA00023002"/>
    </source>
</evidence>
<dbReference type="NCBIfam" id="NF004199">
    <property type="entry name" value="PRK05653.1-4"/>
    <property type="match status" value="1"/>
</dbReference>
<dbReference type="PRINTS" id="PR00080">
    <property type="entry name" value="SDRFAMILY"/>
</dbReference>
<dbReference type="Gene3D" id="3.40.50.720">
    <property type="entry name" value="NAD(P)-binding Rossmann-like Domain"/>
    <property type="match status" value="1"/>
</dbReference>
<keyword evidence="3" id="KW-0443">Lipid metabolism</keyword>
<protein>
    <recommendedName>
        <fullName evidence="3">3-oxoacyl-[acyl-carrier-protein] reductase</fullName>
        <ecNumber evidence="3">1.1.1.100</ecNumber>
    </recommendedName>
</protein>
<reference evidence="6" key="1">
    <citation type="journal article" date="2019" name="Int. J. Syst. Evol. Microbiol.">
        <title>The Global Catalogue of Microorganisms (GCM) 10K type strain sequencing project: providing services to taxonomists for standard genome sequencing and annotation.</title>
        <authorList>
            <consortium name="The Broad Institute Genomics Platform"/>
            <consortium name="The Broad Institute Genome Sequencing Center for Infectious Disease"/>
            <person name="Wu L."/>
            <person name="Ma J."/>
        </authorList>
    </citation>
    <scope>NUCLEOTIDE SEQUENCE [LARGE SCALE GENOMIC DNA]</scope>
    <source>
        <strain evidence="6">KCTC 42984</strain>
    </source>
</reference>
<dbReference type="PROSITE" id="PS00061">
    <property type="entry name" value="ADH_SHORT"/>
    <property type="match status" value="1"/>
</dbReference>
<dbReference type="PANTHER" id="PTHR42879:SF2">
    <property type="entry name" value="3-OXOACYL-[ACYL-CARRIER-PROTEIN] REDUCTASE FABG"/>
    <property type="match status" value="1"/>
</dbReference>
<comment type="function">
    <text evidence="3">Catalyzes the NADPH-dependent reduction of beta-ketoacyl-ACP substrates to beta-hydroxyacyl-ACP products, the first reductive step in the elongation cycle of fatty acid biosynthesis.</text>
</comment>
<feature type="domain" description="Ketoreductase" evidence="4">
    <location>
        <begin position="7"/>
        <end position="197"/>
    </location>
</feature>
<name>A0ABV7IRA8_9SPHN</name>
<dbReference type="SUPFAM" id="SSF51735">
    <property type="entry name" value="NAD(P)-binding Rossmann-fold domains"/>
    <property type="match status" value="1"/>
</dbReference>
<dbReference type="NCBIfam" id="NF009466">
    <property type="entry name" value="PRK12826.1-2"/>
    <property type="match status" value="1"/>
</dbReference>
<accession>A0ABV7IRA8</accession>
<proteinExistence type="inferred from homology"/>
<evidence type="ECO:0000259" key="4">
    <source>
        <dbReference type="SMART" id="SM00822"/>
    </source>
</evidence>
<dbReference type="Pfam" id="PF13561">
    <property type="entry name" value="adh_short_C2"/>
    <property type="match status" value="1"/>
</dbReference>
<evidence type="ECO:0000256" key="1">
    <source>
        <dbReference type="ARBA" id="ARBA00006484"/>
    </source>
</evidence>
<comment type="caution">
    <text evidence="5">The sequence shown here is derived from an EMBL/GenBank/DDBJ whole genome shotgun (WGS) entry which is preliminary data.</text>
</comment>
<evidence type="ECO:0000256" key="3">
    <source>
        <dbReference type="RuleBase" id="RU366074"/>
    </source>
</evidence>
<evidence type="ECO:0000313" key="6">
    <source>
        <dbReference type="Proteomes" id="UP001595604"/>
    </source>
</evidence>
<keyword evidence="3" id="KW-0521">NADP</keyword>
<comment type="similarity">
    <text evidence="1 3">Belongs to the short-chain dehydrogenases/reductases (SDR) family.</text>
</comment>
<dbReference type="PANTHER" id="PTHR42879">
    <property type="entry name" value="3-OXOACYL-(ACYL-CARRIER-PROTEIN) REDUCTASE"/>
    <property type="match status" value="1"/>
</dbReference>
<dbReference type="RefSeq" id="WP_379508800.1">
    <property type="nucleotide sequence ID" value="NZ_JBHRTQ010000004.1"/>
</dbReference>
<dbReference type="EMBL" id="JBHRTQ010000004">
    <property type="protein sequence ID" value="MFC3173413.1"/>
    <property type="molecule type" value="Genomic_DNA"/>
</dbReference>
<dbReference type="InterPro" id="IPR020904">
    <property type="entry name" value="Sc_DH/Rdtase_CS"/>
</dbReference>
<keyword evidence="6" id="KW-1185">Reference proteome</keyword>
<comment type="pathway">
    <text evidence="3">Lipid metabolism; fatty acid biosynthesis.</text>
</comment>
<dbReference type="NCBIfam" id="TIGR01830">
    <property type="entry name" value="3oxo_ACP_reduc"/>
    <property type="match status" value="1"/>
</dbReference>
<evidence type="ECO:0000313" key="5">
    <source>
        <dbReference type="EMBL" id="MFC3173413.1"/>
    </source>
</evidence>